<accession>A0A1W0WDD2</accession>
<evidence type="ECO:0000313" key="1">
    <source>
        <dbReference type="EMBL" id="OQV13209.1"/>
    </source>
</evidence>
<protein>
    <submittedName>
        <fullName evidence="1">Uncharacterized protein</fullName>
    </submittedName>
</protein>
<reference evidence="2" key="1">
    <citation type="submission" date="2017-01" db="EMBL/GenBank/DDBJ databases">
        <title>Comparative genomics of anhydrobiosis in the tardigrade Hypsibius dujardini.</title>
        <authorList>
            <person name="Yoshida Y."/>
            <person name="Koutsovoulos G."/>
            <person name="Laetsch D."/>
            <person name="Stevens L."/>
            <person name="Kumar S."/>
            <person name="Horikawa D."/>
            <person name="Ishino K."/>
            <person name="Komine S."/>
            <person name="Tomita M."/>
            <person name="Blaxter M."/>
            <person name="Arakawa K."/>
        </authorList>
    </citation>
    <scope>NUCLEOTIDE SEQUENCE [LARGE SCALE GENOMIC DNA]</scope>
    <source>
        <strain evidence="2">Z151</strain>
    </source>
</reference>
<dbReference type="EMBL" id="MTYJ01000128">
    <property type="protein sequence ID" value="OQV13209.1"/>
    <property type="molecule type" value="Genomic_DNA"/>
</dbReference>
<gene>
    <name evidence="1" type="ORF">BV898_12533</name>
</gene>
<organism evidence="1 2">
    <name type="scientific">Hypsibius exemplaris</name>
    <name type="common">Freshwater tardigrade</name>
    <dbReference type="NCBI Taxonomy" id="2072580"/>
    <lineage>
        <taxon>Eukaryota</taxon>
        <taxon>Metazoa</taxon>
        <taxon>Ecdysozoa</taxon>
        <taxon>Tardigrada</taxon>
        <taxon>Eutardigrada</taxon>
        <taxon>Parachela</taxon>
        <taxon>Hypsibioidea</taxon>
        <taxon>Hypsibiidae</taxon>
        <taxon>Hypsibius</taxon>
    </lineage>
</organism>
<evidence type="ECO:0000313" key="2">
    <source>
        <dbReference type="Proteomes" id="UP000192578"/>
    </source>
</evidence>
<keyword evidence="2" id="KW-1185">Reference proteome</keyword>
<proteinExistence type="predicted"/>
<name>A0A1W0WDD2_HYPEX</name>
<sequence length="151" mass="17464">MDRPLSVTLAWLPDGTVNGIRFDMNPRPMKWSKDVIDCFLRFKFNEESWPCLEGSKPDEPDMFLETKQGFVQNSSSPSRESQSPVQKHHLIILGTLKSTSSRNFSLFWPTSYLTTVNNKDDKEKMVPGYLLKPENSPEVFEVNTLQIHWIN</sequence>
<comment type="caution">
    <text evidence="1">The sequence shown here is derived from an EMBL/GenBank/DDBJ whole genome shotgun (WGS) entry which is preliminary data.</text>
</comment>
<dbReference type="AlphaFoldDB" id="A0A1W0WDD2"/>
<dbReference type="Proteomes" id="UP000192578">
    <property type="component" value="Unassembled WGS sequence"/>
</dbReference>